<dbReference type="OrthoDB" id="10683500at2759"/>
<dbReference type="KEGG" id="mlr:MELLADRAFT_65125"/>
<dbReference type="GeneID" id="18930383"/>
<dbReference type="Proteomes" id="UP000001072">
    <property type="component" value="Unassembled WGS sequence"/>
</dbReference>
<feature type="compositionally biased region" description="Low complexity" evidence="1">
    <location>
        <begin position="358"/>
        <end position="375"/>
    </location>
</feature>
<gene>
    <name evidence="2" type="ORF">MELLADRAFT_65125</name>
</gene>
<feature type="compositionally biased region" description="Basic and acidic residues" evidence="1">
    <location>
        <begin position="63"/>
        <end position="77"/>
    </location>
</feature>
<feature type="compositionally biased region" description="Low complexity" evidence="1">
    <location>
        <begin position="175"/>
        <end position="187"/>
    </location>
</feature>
<dbReference type="RefSeq" id="XP_007412614.1">
    <property type="nucleotide sequence ID" value="XM_007412552.1"/>
</dbReference>
<reference evidence="3" key="1">
    <citation type="journal article" date="2011" name="Proc. Natl. Acad. Sci. U.S.A.">
        <title>Obligate biotrophy features unraveled by the genomic analysis of rust fungi.</title>
        <authorList>
            <person name="Duplessis S."/>
            <person name="Cuomo C.A."/>
            <person name="Lin Y.-C."/>
            <person name="Aerts A."/>
            <person name="Tisserant E."/>
            <person name="Veneault-Fourrey C."/>
            <person name="Joly D.L."/>
            <person name="Hacquard S."/>
            <person name="Amselem J."/>
            <person name="Cantarel B.L."/>
            <person name="Chiu R."/>
            <person name="Coutinho P.M."/>
            <person name="Feau N."/>
            <person name="Field M."/>
            <person name="Frey P."/>
            <person name="Gelhaye E."/>
            <person name="Goldberg J."/>
            <person name="Grabherr M.G."/>
            <person name="Kodira C.D."/>
            <person name="Kohler A."/>
            <person name="Kuees U."/>
            <person name="Lindquist E.A."/>
            <person name="Lucas S.M."/>
            <person name="Mago R."/>
            <person name="Mauceli E."/>
            <person name="Morin E."/>
            <person name="Murat C."/>
            <person name="Pangilinan J.L."/>
            <person name="Park R."/>
            <person name="Pearson M."/>
            <person name="Quesneville H."/>
            <person name="Rouhier N."/>
            <person name="Sakthikumar S."/>
            <person name="Salamov A.A."/>
            <person name="Schmutz J."/>
            <person name="Selles B."/>
            <person name="Shapiro H."/>
            <person name="Tanguay P."/>
            <person name="Tuskan G.A."/>
            <person name="Henrissat B."/>
            <person name="Van de Peer Y."/>
            <person name="Rouze P."/>
            <person name="Ellis J.G."/>
            <person name="Dodds P.N."/>
            <person name="Schein J.E."/>
            <person name="Zhong S."/>
            <person name="Hamelin R.C."/>
            <person name="Grigoriev I.V."/>
            <person name="Szabo L.J."/>
            <person name="Martin F."/>
        </authorList>
    </citation>
    <scope>NUCLEOTIDE SEQUENCE [LARGE SCALE GENOMIC DNA]</scope>
    <source>
        <strain evidence="3">98AG31 / pathotype 3-4-7</strain>
    </source>
</reference>
<dbReference type="STRING" id="747676.F4RU29"/>
<accession>F4RU29</accession>
<evidence type="ECO:0000313" key="2">
    <source>
        <dbReference type="EMBL" id="EGG04153.1"/>
    </source>
</evidence>
<dbReference type="VEuPathDB" id="FungiDB:MELLADRAFT_65125"/>
<feature type="compositionally biased region" description="Basic and acidic residues" evidence="1">
    <location>
        <begin position="379"/>
        <end position="388"/>
    </location>
</feature>
<evidence type="ECO:0000256" key="1">
    <source>
        <dbReference type="SAM" id="MobiDB-lite"/>
    </source>
</evidence>
<feature type="compositionally biased region" description="Polar residues" evidence="1">
    <location>
        <begin position="246"/>
        <end position="269"/>
    </location>
</feature>
<dbReference type="InParanoid" id="F4RU29"/>
<organism evidence="3">
    <name type="scientific">Melampsora larici-populina (strain 98AG31 / pathotype 3-4-7)</name>
    <name type="common">Poplar leaf rust fungus</name>
    <dbReference type="NCBI Taxonomy" id="747676"/>
    <lineage>
        <taxon>Eukaryota</taxon>
        <taxon>Fungi</taxon>
        <taxon>Dikarya</taxon>
        <taxon>Basidiomycota</taxon>
        <taxon>Pucciniomycotina</taxon>
        <taxon>Pucciniomycetes</taxon>
        <taxon>Pucciniales</taxon>
        <taxon>Melampsoraceae</taxon>
        <taxon>Melampsora</taxon>
    </lineage>
</organism>
<feature type="region of interest" description="Disordered" evidence="1">
    <location>
        <begin position="61"/>
        <end position="431"/>
    </location>
</feature>
<evidence type="ECO:0000313" key="3">
    <source>
        <dbReference type="Proteomes" id="UP000001072"/>
    </source>
</evidence>
<dbReference type="EMBL" id="GL883120">
    <property type="protein sequence ID" value="EGG04153.1"/>
    <property type="molecule type" value="Genomic_DNA"/>
</dbReference>
<dbReference type="HOGENOM" id="CLU_664070_0_0_1"/>
<name>F4RU29_MELLP</name>
<feature type="compositionally biased region" description="Polar residues" evidence="1">
    <location>
        <begin position="127"/>
        <end position="151"/>
    </location>
</feature>
<keyword evidence="3" id="KW-1185">Reference proteome</keyword>
<protein>
    <submittedName>
        <fullName evidence="2">Uncharacterized protein</fullName>
    </submittedName>
</protein>
<feature type="compositionally biased region" description="Low complexity" evidence="1">
    <location>
        <begin position="216"/>
        <end position="227"/>
    </location>
</feature>
<sequence length="462" mass="50526">MSRLLVKTMQPFNPYDIEVTAEEIRNFLRYEFPLVPEAPPRTSKAGLQQLAQKWINFHTQAEAAKRSQRTDRNDTDIKPVINHDFPEGSKHTAKRSQRAGRNDTDIKPVINHNFPEGGKYTDKPKKTNSTRVTQNPRASESSSTVNDSNPPALSPSDLDSEILLLADTGDRKSLKSSARSVSSKNQKGGALPEKHGSLAAPTPKAKPAPIPRKKAAAIPKNKPATKNSIAQKPNQLVAVKQPLSPSPTNSTFPGSSVQMKLGSRSSQTSSRHKRDSDEAFSDTEQESAEKENIRLSPKRSKKEPTQPPKKSSASAPKRDSITRNPKPSKPYLPAHVSTLGPSRPRQHVRFSRPGSSPGSDTSSLTPLGSSDSSSDVECDDRSVSKGKDSLVASDSKRLVTAAEDTVVNKGPKGESSSSKQKAYIAPDSTDPLPESTELYKCDCRKEIFDLKSRVQFLEQYML</sequence>
<dbReference type="eggNOG" id="ENOG502S65C">
    <property type="taxonomic scope" value="Eukaryota"/>
</dbReference>
<proteinExistence type="predicted"/>
<dbReference type="AlphaFoldDB" id="F4RU29"/>